<dbReference type="PANTHER" id="PTHR48182">
    <property type="entry name" value="PROTEIN SERAC1"/>
    <property type="match status" value="1"/>
</dbReference>
<gene>
    <name evidence="8" type="ORF">DF037_22835</name>
</gene>
<evidence type="ECO:0000313" key="8">
    <source>
        <dbReference type="EMBL" id="RQT24838.1"/>
    </source>
</evidence>
<evidence type="ECO:0000256" key="3">
    <source>
        <dbReference type="ARBA" id="ARBA00022824"/>
    </source>
</evidence>
<dbReference type="Proteomes" id="UP000269271">
    <property type="component" value="Unassembled WGS sequence"/>
</dbReference>
<reference evidence="8 9" key="1">
    <citation type="submission" date="2018-08" db="EMBL/GenBank/DDBJ databases">
        <title>Comparative analysis of Burkholderia isolates from Puerto Rico.</title>
        <authorList>
            <person name="Hall C."/>
            <person name="Sahl J."/>
            <person name="Wagner D."/>
        </authorList>
    </citation>
    <scope>NUCLEOTIDE SEQUENCE [LARGE SCALE GENOMIC DNA]</scope>
    <source>
        <strain evidence="8 9">Bp9001</strain>
    </source>
</reference>
<dbReference type="PANTHER" id="PTHR48182:SF2">
    <property type="entry name" value="PROTEIN SERAC1"/>
    <property type="match status" value="1"/>
</dbReference>
<feature type="compositionally biased region" description="Polar residues" evidence="5">
    <location>
        <begin position="39"/>
        <end position="54"/>
    </location>
</feature>
<comment type="caution">
    <text evidence="8">The sequence shown here is derived from an EMBL/GenBank/DDBJ whole genome shotgun (WGS) entry which is preliminary data.</text>
</comment>
<accession>A0A3N8QMA0</accession>
<feature type="domain" description="AB hydrolase-1" evidence="7">
    <location>
        <begin position="70"/>
        <end position="219"/>
    </location>
</feature>
<evidence type="ECO:0000313" key="9">
    <source>
        <dbReference type="Proteomes" id="UP000269271"/>
    </source>
</evidence>
<evidence type="ECO:0000259" key="7">
    <source>
        <dbReference type="Pfam" id="PF12697"/>
    </source>
</evidence>
<dbReference type="Pfam" id="PF12697">
    <property type="entry name" value="Abhydrolase_6"/>
    <property type="match status" value="1"/>
</dbReference>
<dbReference type="GO" id="GO:0016020">
    <property type="term" value="C:membrane"/>
    <property type="evidence" value="ECO:0007669"/>
    <property type="project" value="UniProtKB-SubCell"/>
</dbReference>
<evidence type="ECO:0000256" key="4">
    <source>
        <dbReference type="ARBA" id="ARBA00023136"/>
    </source>
</evidence>
<evidence type="ECO:0000256" key="2">
    <source>
        <dbReference type="ARBA" id="ARBA00004370"/>
    </source>
</evidence>
<evidence type="ECO:0000256" key="5">
    <source>
        <dbReference type="SAM" id="MobiDB-lite"/>
    </source>
</evidence>
<feature type="transmembrane region" description="Helical" evidence="6">
    <location>
        <begin position="12"/>
        <end position="28"/>
    </location>
</feature>
<dbReference type="AlphaFoldDB" id="A0A3N8QMA0"/>
<dbReference type="Gene3D" id="3.40.50.1820">
    <property type="entry name" value="alpha/beta hydrolase"/>
    <property type="match status" value="1"/>
</dbReference>
<organism evidence="8 9">
    <name type="scientific">Burkholderia contaminans</name>
    <dbReference type="NCBI Taxonomy" id="488447"/>
    <lineage>
        <taxon>Bacteria</taxon>
        <taxon>Pseudomonadati</taxon>
        <taxon>Pseudomonadota</taxon>
        <taxon>Betaproteobacteria</taxon>
        <taxon>Burkholderiales</taxon>
        <taxon>Burkholderiaceae</taxon>
        <taxon>Burkholderia</taxon>
        <taxon>Burkholderia cepacia complex</taxon>
    </lineage>
</organism>
<proteinExistence type="predicted"/>
<keyword evidence="8" id="KW-0378">Hydrolase</keyword>
<dbReference type="SUPFAM" id="SSF53474">
    <property type="entry name" value="alpha/beta-Hydrolases"/>
    <property type="match status" value="1"/>
</dbReference>
<dbReference type="GO" id="GO:0016787">
    <property type="term" value="F:hydrolase activity"/>
    <property type="evidence" value="ECO:0007669"/>
    <property type="project" value="UniProtKB-KW"/>
</dbReference>
<keyword evidence="4 6" id="KW-0472">Membrane</keyword>
<dbReference type="InterPro" id="IPR000073">
    <property type="entry name" value="AB_hydrolase_1"/>
</dbReference>
<dbReference type="EMBL" id="QTQX01000015">
    <property type="protein sequence ID" value="RQT24838.1"/>
    <property type="molecule type" value="Genomic_DNA"/>
</dbReference>
<evidence type="ECO:0000256" key="6">
    <source>
        <dbReference type="SAM" id="Phobius"/>
    </source>
</evidence>
<name>A0A3N8QMA0_9BURK</name>
<keyword evidence="6" id="KW-1133">Transmembrane helix</keyword>
<sequence length="615" mass="66471">MCRQNGCPQRIASISLFIFLVAVLSLFGCGKQSDPARSEGSQAATTPLSANNEDPQWVSRDSNKPAKIAIVFVHGIFGTTTGTWTNDNGRTFFQLLKADPDVGPYVDIYAFGFESKMFGGTGSLDVREGANKLKTYLYSAHVLDYPAVVFVGHSMGGLVVLRYLASNLDKDDSLAAKVSLVTLYGSPQEGAQIASIAKLALSNPALAHMKPVDGNQWLQQLTDDWTNTKRKPHVVCGYEKAPTYGVMIVPWSSSNRFCTEPGVAIDGANHIDMVKPDRPAHPSVVLLTSAIRRYVLPVQFGTRLETPDFVRDGDDWHFVMDSSAKTARVMNLGTANLTYWFAEKTDPALYIVPDDGPATVAGNSIQNVKLLLLANAKEKQYSFRLKTSADDDEHVIVDVPDLERVRQQTAALSKSIVADMNSQLASIPAEKAGPEVLATTAYKTVEKNLPDLPPAAKWVITADVLSATSMDKIAAVALNRASAASPKVVHSTSVQDVATRVQRGITDQQILFEVPRQKSDLKVLDPTEKLLQIQKSGPDTVASVIFKNEGASPGISLELAERMKRIPSLAGTGFTLEGAVKSATGDSKAANVAFKKALMIEPTPALQEKMAKPQQ</sequence>
<comment type="subcellular location">
    <subcellularLocation>
        <location evidence="1">Endoplasmic reticulum</location>
    </subcellularLocation>
    <subcellularLocation>
        <location evidence="2">Membrane</location>
    </subcellularLocation>
</comment>
<keyword evidence="6" id="KW-0812">Transmembrane</keyword>
<dbReference type="InterPro" id="IPR029058">
    <property type="entry name" value="AB_hydrolase_fold"/>
</dbReference>
<dbReference type="PROSITE" id="PS51257">
    <property type="entry name" value="PROKAR_LIPOPROTEIN"/>
    <property type="match status" value="1"/>
</dbReference>
<dbReference type="InterPro" id="IPR052374">
    <property type="entry name" value="SERAC1"/>
</dbReference>
<evidence type="ECO:0000256" key="1">
    <source>
        <dbReference type="ARBA" id="ARBA00004240"/>
    </source>
</evidence>
<feature type="region of interest" description="Disordered" evidence="5">
    <location>
        <begin position="36"/>
        <end position="60"/>
    </location>
</feature>
<protein>
    <submittedName>
        <fullName evidence="8">Alpha/beta fold hydrolase</fullName>
    </submittedName>
</protein>
<keyword evidence="3" id="KW-0256">Endoplasmic reticulum</keyword>